<feature type="transmembrane region" description="Helical" evidence="1">
    <location>
        <begin position="12"/>
        <end position="30"/>
    </location>
</feature>
<protein>
    <submittedName>
        <fullName evidence="2">Uncharacterized protein</fullName>
    </submittedName>
</protein>
<evidence type="ECO:0000256" key="1">
    <source>
        <dbReference type="SAM" id="Phobius"/>
    </source>
</evidence>
<accession>A0A0E9W6Q4</accession>
<dbReference type="EMBL" id="GBXM01022586">
    <property type="protein sequence ID" value="JAH85991.1"/>
    <property type="molecule type" value="Transcribed_RNA"/>
</dbReference>
<name>A0A0E9W6Q4_ANGAN</name>
<reference evidence="2" key="1">
    <citation type="submission" date="2014-11" db="EMBL/GenBank/DDBJ databases">
        <authorList>
            <person name="Amaro Gonzalez C."/>
        </authorList>
    </citation>
    <scope>NUCLEOTIDE SEQUENCE</scope>
</reference>
<dbReference type="AlphaFoldDB" id="A0A0E9W6Q4"/>
<keyword evidence="1" id="KW-0812">Transmembrane</keyword>
<reference evidence="2" key="2">
    <citation type="journal article" date="2015" name="Fish Shellfish Immunol.">
        <title>Early steps in the European eel (Anguilla anguilla)-Vibrio vulnificus interaction in the gills: Role of the RtxA13 toxin.</title>
        <authorList>
            <person name="Callol A."/>
            <person name="Pajuelo D."/>
            <person name="Ebbesson L."/>
            <person name="Teles M."/>
            <person name="MacKenzie S."/>
            <person name="Amaro C."/>
        </authorList>
    </citation>
    <scope>NUCLEOTIDE SEQUENCE</scope>
</reference>
<proteinExistence type="predicted"/>
<keyword evidence="1" id="KW-1133">Transmembrane helix</keyword>
<sequence>MYVCLFCTENHFYVSFLIHPVIMSTVILPCSYCNTFICKPRLLIRYHMSGVLQFILYAFYISSSKESSV</sequence>
<evidence type="ECO:0000313" key="2">
    <source>
        <dbReference type="EMBL" id="JAH85991.1"/>
    </source>
</evidence>
<keyword evidence="1" id="KW-0472">Membrane</keyword>
<organism evidence="2">
    <name type="scientific">Anguilla anguilla</name>
    <name type="common">European freshwater eel</name>
    <name type="synonym">Muraena anguilla</name>
    <dbReference type="NCBI Taxonomy" id="7936"/>
    <lineage>
        <taxon>Eukaryota</taxon>
        <taxon>Metazoa</taxon>
        <taxon>Chordata</taxon>
        <taxon>Craniata</taxon>
        <taxon>Vertebrata</taxon>
        <taxon>Euteleostomi</taxon>
        <taxon>Actinopterygii</taxon>
        <taxon>Neopterygii</taxon>
        <taxon>Teleostei</taxon>
        <taxon>Anguilliformes</taxon>
        <taxon>Anguillidae</taxon>
        <taxon>Anguilla</taxon>
    </lineage>
</organism>
<feature type="transmembrane region" description="Helical" evidence="1">
    <location>
        <begin position="42"/>
        <end position="61"/>
    </location>
</feature>